<keyword evidence="2" id="KW-0408">Iron</keyword>
<evidence type="ECO:0000313" key="4">
    <source>
        <dbReference type="RefSeq" id="XP_048318147.2"/>
    </source>
</evidence>
<dbReference type="Gene3D" id="1.10.630.10">
    <property type="entry name" value="Cytochrome P450"/>
    <property type="match status" value="1"/>
</dbReference>
<dbReference type="GeneID" id="107428343"/>
<keyword evidence="2" id="KW-0349">Heme</keyword>
<organism evidence="3 4">
    <name type="scientific">Ziziphus jujuba</name>
    <name type="common">Chinese jujube</name>
    <name type="synonym">Ziziphus sativa</name>
    <dbReference type="NCBI Taxonomy" id="326968"/>
    <lineage>
        <taxon>Eukaryota</taxon>
        <taxon>Viridiplantae</taxon>
        <taxon>Streptophyta</taxon>
        <taxon>Embryophyta</taxon>
        <taxon>Tracheophyta</taxon>
        <taxon>Spermatophyta</taxon>
        <taxon>Magnoliopsida</taxon>
        <taxon>eudicotyledons</taxon>
        <taxon>Gunneridae</taxon>
        <taxon>Pentapetalae</taxon>
        <taxon>rosids</taxon>
        <taxon>fabids</taxon>
        <taxon>Rosales</taxon>
        <taxon>Rhamnaceae</taxon>
        <taxon>Paliureae</taxon>
        <taxon>Ziziphus</taxon>
    </lineage>
</organism>
<sequence>MDFWNFLLCLLVIWISRQAFLYFVRSKRLPPGPKPLPVIGNLLELGEKPHKSLAKLSKRFGPIMSLKLGQVTTIVVSSASMAEEVLQTHDRFFSNRTIPDSVKACKHDEFCLPFMPVSSSWRNLRKICNTYLFSGKVLNGNQNLRSKKLEELLANVTETMSKGEALDIGRAAFKTALNLLSTTIFSLDLADPIGDNARELKDTVWGILEEVGTPNLADYFPFLKKIDPQGIRKRTTSHLEKLIQLFNQIINKRLQFRRKMPGSISDSDMLDTLINISEQNCEDMDQTRIERLFVDIFVAGTDTTSATVEWAMAELLSNPEILSKAKAELDQVIGKGNQVKESDTAKLPYLQAIIKETLRLHPPGPFLLPRRAEAEVEISGFTVPKGAQILVNAWAIGRDSSMWEDPNSFKPERFLGLDIDVRGRSFELIPFGSGRRICPGLPLAMRMLYLILGSLIHSFAWELEDEKITMEDKFGLSLHLAQPLRARPRPLPPAYKNFDVNPRGGYV</sequence>
<dbReference type="Proteomes" id="UP001652623">
    <property type="component" value="Chromosome 12"/>
</dbReference>
<proteinExistence type="inferred from homology"/>
<dbReference type="InterPro" id="IPR017972">
    <property type="entry name" value="Cyt_P450_CS"/>
</dbReference>
<keyword evidence="2" id="KW-0560">Oxidoreductase</keyword>
<dbReference type="PANTHER" id="PTHR47950:SF44">
    <property type="entry name" value="CYTOCHROME P450, FAMILY 76, SUBFAMILY C, POLYPEPTIDE 5-RELATED"/>
    <property type="match status" value="1"/>
</dbReference>
<comment type="similarity">
    <text evidence="1 2">Belongs to the cytochrome P450 family.</text>
</comment>
<evidence type="ECO:0000256" key="2">
    <source>
        <dbReference type="RuleBase" id="RU000461"/>
    </source>
</evidence>
<protein>
    <submittedName>
        <fullName evidence="4">Geraniol 8-hydroxylase-like</fullName>
    </submittedName>
</protein>
<dbReference type="InterPro" id="IPR001128">
    <property type="entry name" value="Cyt_P450"/>
</dbReference>
<dbReference type="InterPro" id="IPR002401">
    <property type="entry name" value="Cyt_P450_E_grp-I"/>
</dbReference>
<reference evidence="4" key="1">
    <citation type="submission" date="2025-08" db="UniProtKB">
        <authorList>
            <consortium name="RefSeq"/>
        </authorList>
    </citation>
    <scope>IDENTIFICATION</scope>
    <source>
        <tissue evidence="4">Seedling</tissue>
    </source>
</reference>
<evidence type="ECO:0000313" key="3">
    <source>
        <dbReference type="Proteomes" id="UP001652623"/>
    </source>
</evidence>
<accession>A0ABM3I0I9</accession>
<dbReference type="PANTHER" id="PTHR47950">
    <property type="entry name" value="CYTOCHROME P450, FAMILY 76, SUBFAMILY C, POLYPEPTIDE 5-RELATED"/>
    <property type="match status" value="1"/>
</dbReference>
<evidence type="ECO:0000256" key="1">
    <source>
        <dbReference type="ARBA" id="ARBA00010617"/>
    </source>
</evidence>
<keyword evidence="2" id="KW-0479">Metal-binding</keyword>
<dbReference type="CDD" id="cd11073">
    <property type="entry name" value="CYP76-like"/>
    <property type="match status" value="1"/>
</dbReference>
<keyword evidence="2" id="KW-0503">Monooxygenase</keyword>
<dbReference type="Pfam" id="PF00067">
    <property type="entry name" value="p450"/>
    <property type="match status" value="1"/>
</dbReference>
<dbReference type="PRINTS" id="PR00385">
    <property type="entry name" value="P450"/>
</dbReference>
<dbReference type="InterPro" id="IPR036396">
    <property type="entry name" value="Cyt_P450_sf"/>
</dbReference>
<dbReference type="PRINTS" id="PR00463">
    <property type="entry name" value="EP450I"/>
</dbReference>
<dbReference type="SUPFAM" id="SSF48264">
    <property type="entry name" value="Cytochrome P450"/>
    <property type="match status" value="1"/>
</dbReference>
<dbReference type="RefSeq" id="XP_048318147.2">
    <property type="nucleotide sequence ID" value="XM_048462190.2"/>
</dbReference>
<keyword evidence="3" id="KW-1185">Reference proteome</keyword>
<dbReference type="PROSITE" id="PS00086">
    <property type="entry name" value="CYTOCHROME_P450"/>
    <property type="match status" value="1"/>
</dbReference>
<name>A0ABM3I0I9_ZIZJJ</name>
<gene>
    <name evidence="4" type="primary">LOC107428343</name>
</gene>